<organism evidence="7">
    <name type="scientific">Cryptococcus bacillisporus CA1280</name>
    <dbReference type="NCBI Taxonomy" id="1296109"/>
    <lineage>
        <taxon>Eukaryota</taxon>
        <taxon>Fungi</taxon>
        <taxon>Dikarya</taxon>
        <taxon>Basidiomycota</taxon>
        <taxon>Agaricomycotina</taxon>
        <taxon>Tremellomycetes</taxon>
        <taxon>Tremellales</taxon>
        <taxon>Cryptococcaceae</taxon>
        <taxon>Cryptococcus</taxon>
        <taxon>Cryptococcus gattii species complex</taxon>
    </lineage>
</organism>
<dbReference type="HOGENOM" id="CLU_021795_4_2_1"/>
<evidence type="ECO:0000256" key="4">
    <source>
        <dbReference type="PROSITE-ProRule" id="PRU00176"/>
    </source>
</evidence>
<feature type="compositionally biased region" description="Gly residues" evidence="5">
    <location>
        <begin position="182"/>
        <end position="194"/>
    </location>
</feature>
<dbReference type="Pfam" id="PF00076">
    <property type="entry name" value="RRM_1"/>
    <property type="match status" value="2"/>
</dbReference>
<dbReference type="InterPro" id="IPR035979">
    <property type="entry name" value="RBD_domain_sf"/>
</dbReference>
<dbReference type="OrthoDB" id="10266058at2759"/>
<dbReference type="PROSITE" id="PS50102">
    <property type="entry name" value="RRM"/>
    <property type="match status" value="3"/>
</dbReference>
<feature type="region of interest" description="Disordered" evidence="5">
    <location>
        <begin position="1"/>
        <end position="209"/>
    </location>
</feature>
<dbReference type="GO" id="GO:0006397">
    <property type="term" value="P:mRNA processing"/>
    <property type="evidence" value="ECO:0007669"/>
    <property type="project" value="UniProtKB-KW"/>
</dbReference>
<dbReference type="PANTHER" id="PTHR23139">
    <property type="entry name" value="RNA-BINDING PROTEIN"/>
    <property type="match status" value="1"/>
</dbReference>
<gene>
    <name evidence="7" type="ORF">I312_05162</name>
</gene>
<evidence type="ECO:0000259" key="6">
    <source>
        <dbReference type="PROSITE" id="PS50102"/>
    </source>
</evidence>
<dbReference type="CDD" id="cd12232">
    <property type="entry name" value="RRM3_U2AF65"/>
    <property type="match status" value="1"/>
</dbReference>
<feature type="domain" description="RRM" evidence="6">
    <location>
        <begin position="383"/>
        <end position="460"/>
    </location>
</feature>
<evidence type="ECO:0000313" key="7">
    <source>
        <dbReference type="EMBL" id="KIR45453.1"/>
    </source>
</evidence>
<evidence type="ECO:0000256" key="5">
    <source>
        <dbReference type="SAM" id="MobiDB-lite"/>
    </source>
</evidence>
<dbReference type="GO" id="GO:0003723">
    <property type="term" value="F:RNA binding"/>
    <property type="evidence" value="ECO:0007669"/>
    <property type="project" value="UniProtKB-UniRule"/>
</dbReference>
<dbReference type="InterPro" id="IPR003954">
    <property type="entry name" value="RRM_euk-type"/>
</dbReference>
<dbReference type="InterPro" id="IPR000504">
    <property type="entry name" value="RRM_dom"/>
</dbReference>
<keyword evidence="1" id="KW-0507">mRNA processing</keyword>
<dbReference type="AlphaFoldDB" id="A0A0D0UB11"/>
<dbReference type="GO" id="GO:0008380">
    <property type="term" value="P:RNA splicing"/>
    <property type="evidence" value="ECO:0007669"/>
    <property type="project" value="UniProtKB-KW"/>
</dbReference>
<dbReference type="EMBL" id="KN847988">
    <property type="protein sequence ID" value="KIR45453.1"/>
    <property type="molecule type" value="Genomic_DNA"/>
</dbReference>
<keyword evidence="2 4" id="KW-0694">RNA-binding</keyword>
<evidence type="ECO:0000256" key="3">
    <source>
        <dbReference type="ARBA" id="ARBA00023187"/>
    </source>
</evidence>
<evidence type="ECO:0000256" key="1">
    <source>
        <dbReference type="ARBA" id="ARBA00022664"/>
    </source>
</evidence>
<dbReference type="FunFam" id="3.30.70.330:FF:000074">
    <property type="entry name" value="U2 snRNP auxiliary factor large subunit"/>
    <property type="match status" value="1"/>
</dbReference>
<dbReference type="SMART" id="SM00361">
    <property type="entry name" value="RRM_1"/>
    <property type="match status" value="1"/>
</dbReference>
<dbReference type="Gene3D" id="3.30.70.330">
    <property type="match status" value="3"/>
</dbReference>
<feature type="compositionally biased region" description="Basic and acidic residues" evidence="5">
    <location>
        <begin position="165"/>
        <end position="181"/>
    </location>
</feature>
<sequence>MDAGYDALEEAASSYAKNRDRADDTRSHKSHRDRDYEREDRDPERRHRRDDKDERYRDRERDRDAYRGDRGDRDHGRERDYRPRDRERERDRGYEARDRYDRFERDGRGAGGFEERPPRRRRRDEEEFTLAAEPMHGHRDRRPRYDEPPEFAEPMRGNWSPPRRKRDDGFRGGRGDRDGGRRGGGGGGGGGGGRFYEDRRSPTPDGTLSLEERKEKLSRSLWDTAPVQFQGVSALEAKTTGLFTYGPGRVPPPAHLGIPATFVAGAFPPSNPVRQNNRLYIGGIKEDMQEKQIQDFFNNLMKEKGMTDGKEDPVKQCQINNDRNFAFIELHTPEQATAALELDGVVLDGASLRVRRPKDYAGIDPLLQTFNGVVAPSVADSPNKLFIGGIPTYLNDEQVMELLKSFGELKSFNLVKESAGVSKGFAFAEYLDPEVTDMAIQGLHNFALGDRNLVVQRAAVGRNTGVNAPIPGSAAYLSQAIPHLMQSNSDAPTSRVMLLLNMVTPEELYNDDDYNDIIEDINDECSKYGEIEGVRIPRPVPKSKKWESTEAAAATAERNKRTDDEAGVGRVYVMYKDVESTKKAMNAIGGRQFAGRTILVANVPEEEFLGPAPPPPPPEDAPAPAESDAPPPPPPADLDAAADAALKDIMSGI</sequence>
<dbReference type="FunFam" id="3.30.70.330:FF:000605">
    <property type="entry name" value="Splicing factor U2AF 65 kDa subunit"/>
    <property type="match status" value="1"/>
</dbReference>
<name>A0A0D0UB11_CRYGA</name>
<feature type="domain" description="RRM" evidence="6">
    <location>
        <begin position="277"/>
        <end position="359"/>
    </location>
</feature>
<dbReference type="SMART" id="SM00360">
    <property type="entry name" value="RRM"/>
    <property type="match status" value="3"/>
</dbReference>
<protein>
    <submittedName>
        <fullName evidence="7">Splicing factor U2AF 65 kDa subunit</fullName>
    </submittedName>
</protein>
<dbReference type="CDD" id="cd12231">
    <property type="entry name" value="RRM2_U2AF65"/>
    <property type="match status" value="1"/>
</dbReference>
<accession>A0A0D0UB11</accession>
<dbReference type="SUPFAM" id="SSF54928">
    <property type="entry name" value="RNA-binding domain, RBD"/>
    <property type="match status" value="2"/>
</dbReference>
<feature type="compositionally biased region" description="Basic and acidic residues" evidence="5">
    <location>
        <begin position="17"/>
        <end position="117"/>
    </location>
</feature>
<dbReference type="InterPro" id="IPR012677">
    <property type="entry name" value="Nucleotide-bd_a/b_plait_sf"/>
</dbReference>
<proteinExistence type="predicted"/>
<feature type="compositionally biased region" description="Pro residues" evidence="5">
    <location>
        <begin position="611"/>
        <end position="621"/>
    </location>
</feature>
<keyword evidence="3" id="KW-0508">mRNA splicing</keyword>
<feature type="region of interest" description="Disordered" evidence="5">
    <location>
        <begin position="541"/>
        <end position="563"/>
    </location>
</feature>
<feature type="domain" description="RRM" evidence="6">
    <location>
        <begin position="495"/>
        <end position="605"/>
    </location>
</feature>
<feature type="region of interest" description="Disordered" evidence="5">
    <location>
        <begin position="606"/>
        <end position="642"/>
    </location>
</feature>
<reference evidence="7" key="1">
    <citation type="submission" date="2015-01" db="EMBL/GenBank/DDBJ databases">
        <title>The Genome Sequence of Cryptococcus gattii CA1280.</title>
        <authorList>
            <consortium name="The Broad Institute Genomics Platform"/>
            <person name="Cuomo C."/>
            <person name="Litvintseva A."/>
            <person name="Chen Y."/>
            <person name="Heitman J."/>
            <person name="Sun S."/>
            <person name="Springer D."/>
            <person name="Dromer F."/>
            <person name="Young S."/>
            <person name="Zeng Q."/>
            <person name="Gargeya S."/>
            <person name="Abouelleil A."/>
            <person name="Alvarado L."/>
            <person name="Chapman S.B."/>
            <person name="Gainer-Dewar J."/>
            <person name="Goldberg J."/>
            <person name="Griggs A."/>
            <person name="Gujja S."/>
            <person name="Hansen M."/>
            <person name="Howarth C."/>
            <person name="Imamovic A."/>
            <person name="Larimer J."/>
            <person name="Murphy C."/>
            <person name="Naylor J."/>
            <person name="Pearson M."/>
            <person name="Priest M."/>
            <person name="Roberts A."/>
            <person name="Saif S."/>
            <person name="Shea T."/>
            <person name="Sykes S."/>
            <person name="Wortman J."/>
            <person name="Nusbaum C."/>
            <person name="Birren B."/>
        </authorList>
    </citation>
    <scope>NUCLEOTIDE SEQUENCE [LARGE SCALE GENOMIC DNA]</scope>
    <source>
        <strain evidence="7">CA1280</strain>
    </source>
</reference>
<evidence type="ECO:0000256" key="2">
    <source>
        <dbReference type="ARBA" id="ARBA00022884"/>
    </source>
</evidence>